<gene>
    <name evidence="1" type="ORF">CAOG_008585</name>
</gene>
<reference evidence="2" key="1">
    <citation type="submission" date="2011-02" db="EMBL/GenBank/DDBJ databases">
        <title>The Genome Sequence of Capsaspora owczarzaki ATCC 30864.</title>
        <authorList>
            <person name="Russ C."/>
            <person name="Cuomo C."/>
            <person name="Burger G."/>
            <person name="Gray M.W."/>
            <person name="Holland P.W.H."/>
            <person name="King N."/>
            <person name="Lang F.B.F."/>
            <person name="Roger A.J."/>
            <person name="Ruiz-Trillo I."/>
            <person name="Young S.K."/>
            <person name="Zeng Q."/>
            <person name="Gargeya S."/>
            <person name="Alvarado L."/>
            <person name="Berlin A."/>
            <person name="Chapman S.B."/>
            <person name="Chen Z."/>
            <person name="Freedman E."/>
            <person name="Gellesch M."/>
            <person name="Goldberg J."/>
            <person name="Griggs A."/>
            <person name="Gujja S."/>
            <person name="Heilman E."/>
            <person name="Heiman D."/>
            <person name="Howarth C."/>
            <person name="Mehta T."/>
            <person name="Neiman D."/>
            <person name="Pearson M."/>
            <person name="Roberts A."/>
            <person name="Saif S."/>
            <person name="Shea T."/>
            <person name="Shenoy N."/>
            <person name="Sisk P."/>
            <person name="Stolte C."/>
            <person name="Sykes S."/>
            <person name="White J."/>
            <person name="Yandava C."/>
            <person name="Haas B."/>
            <person name="Nusbaum C."/>
            <person name="Birren B."/>
        </authorList>
    </citation>
    <scope>NUCLEOTIDE SEQUENCE</scope>
    <source>
        <strain evidence="2">ATCC 30864</strain>
    </source>
</reference>
<dbReference type="PhylomeDB" id="A0A0D2WLS7"/>
<dbReference type="OrthoDB" id="120976at2759"/>
<evidence type="ECO:0000313" key="2">
    <source>
        <dbReference type="Proteomes" id="UP000008743"/>
    </source>
</evidence>
<dbReference type="InParanoid" id="A0A0D2WLS7"/>
<proteinExistence type="predicted"/>
<organism evidence="1 2">
    <name type="scientific">Capsaspora owczarzaki (strain ATCC 30864)</name>
    <dbReference type="NCBI Taxonomy" id="595528"/>
    <lineage>
        <taxon>Eukaryota</taxon>
        <taxon>Filasterea</taxon>
        <taxon>Capsaspora</taxon>
    </lineage>
</organism>
<dbReference type="SUPFAM" id="SSF52047">
    <property type="entry name" value="RNI-like"/>
    <property type="match status" value="1"/>
</dbReference>
<dbReference type="Proteomes" id="UP000008743">
    <property type="component" value="Unassembled WGS sequence"/>
</dbReference>
<dbReference type="Pfam" id="PF13516">
    <property type="entry name" value="LRR_6"/>
    <property type="match status" value="2"/>
</dbReference>
<evidence type="ECO:0000313" key="1">
    <source>
        <dbReference type="EMBL" id="KJE90938.1"/>
    </source>
</evidence>
<dbReference type="EMBL" id="KE346362">
    <property type="protein sequence ID" value="KJE90938.1"/>
    <property type="molecule type" value="Genomic_DNA"/>
</dbReference>
<dbReference type="InterPro" id="IPR001611">
    <property type="entry name" value="Leu-rich_rpt"/>
</dbReference>
<dbReference type="InterPro" id="IPR052394">
    <property type="entry name" value="LRR-containing"/>
</dbReference>
<sequence length="360" mass="40275">MLLSYESMTERQRELYDRVKNASRFLDLEKTSKIGNAEVHAIAAALKETKLTELYLGWNQIGDVGAKVLAEALQENRTLTVLGLYHNEIGDAGAHAIVEAVKAHSTLSEIYLHANLISDVGARAIAETLKEKTTLNLLDLRENYIGSAAAQLLREVLEAKLHIDNQQNPLALSLFPRSSPVEDVQTVFRLLLRGSELQDQSASLPALPAAIAEHILSDAHYWPSVHHIKRNNFYDVSLGGHVLQVALPQQSIQVKSILVLREWKKPRPTNTADSAAFDVIVRDEQGAVQYECAVKATFVDSTIDFVTIWPASHPIIGQMREGWQVQVGRRMSDIKRLEHRIIESNIGQHMQFARLSVQYI</sequence>
<dbReference type="SMART" id="SM00368">
    <property type="entry name" value="LRR_RI"/>
    <property type="match status" value="4"/>
</dbReference>
<accession>A0A0D2WLS7</accession>
<name>A0A0D2WLS7_CAPO3</name>
<dbReference type="AlphaFoldDB" id="A0A0D2WLS7"/>
<dbReference type="RefSeq" id="XP_011270185.1">
    <property type="nucleotide sequence ID" value="XM_011271883.1"/>
</dbReference>
<dbReference type="Gene3D" id="3.80.10.10">
    <property type="entry name" value="Ribonuclease Inhibitor"/>
    <property type="match status" value="1"/>
</dbReference>
<dbReference type="PANTHER" id="PTHR24114:SF2">
    <property type="entry name" value="F-BOX DOMAIN-CONTAINING PROTEIN-RELATED"/>
    <property type="match status" value="1"/>
</dbReference>
<protein>
    <submittedName>
        <fullName evidence="1">Uncharacterized protein</fullName>
    </submittedName>
</protein>
<dbReference type="InterPro" id="IPR032675">
    <property type="entry name" value="LRR_dom_sf"/>
</dbReference>
<dbReference type="PANTHER" id="PTHR24114">
    <property type="entry name" value="LEUCINE RICH REPEAT FAMILY PROTEIN"/>
    <property type="match status" value="1"/>
</dbReference>
<keyword evidence="2" id="KW-1185">Reference proteome</keyword>